<organism evidence="1 2">
    <name type="scientific">Flavobacterium cheonanense</name>
    <dbReference type="NCBI Taxonomy" id="706183"/>
    <lineage>
        <taxon>Bacteria</taxon>
        <taxon>Pseudomonadati</taxon>
        <taxon>Bacteroidota</taxon>
        <taxon>Flavobacteriia</taxon>
        <taxon>Flavobacteriales</taxon>
        <taxon>Flavobacteriaceae</taxon>
        <taxon>Flavobacterium</taxon>
    </lineage>
</organism>
<dbReference type="EMBL" id="BAABCT010000002">
    <property type="protein sequence ID" value="GAA4065751.1"/>
    <property type="molecule type" value="Genomic_DNA"/>
</dbReference>
<evidence type="ECO:0000313" key="1">
    <source>
        <dbReference type="EMBL" id="GAA4065751.1"/>
    </source>
</evidence>
<evidence type="ECO:0000313" key="2">
    <source>
        <dbReference type="Proteomes" id="UP001500367"/>
    </source>
</evidence>
<reference evidence="2" key="1">
    <citation type="journal article" date="2019" name="Int. J. Syst. Evol. Microbiol.">
        <title>The Global Catalogue of Microorganisms (GCM) 10K type strain sequencing project: providing services to taxonomists for standard genome sequencing and annotation.</title>
        <authorList>
            <consortium name="The Broad Institute Genomics Platform"/>
            <consortium name="The Broad Institute Genome Sequencing Center for Infectious Disease"/>
            <person name="Wu L."/>
            <person name="Ma J."/>
        </authorList>
    </citation>
    <scope>NUCLEOTIDE SEQUENCE [LARGE SCALE GENOMIC DNA]</scope>
    <source>
        <strain evidence="2">JCM 17069</strain>
    </source>
</reference>
<dbReference type="Gene3D" id="2.30.29.80">
    <property type="match status" value="1"/>
</dbReference>
<gene>
    <name evidence="1" type="ORF">GCM10022389_08080</name>
</gene>
<dbReference type="SUPFAM" id="SSF160113">
    <property type="entry name" value="YegP-like"/>
    <property type="match status" value="2"/>
</dbReference>
<sequence>MGTFVISKRLNGYYKYEFTSRKGKAILLSNDFELRFECEENIELLKKSVANLFFMKFKSKNGKLYFKIILNEKEIAVSRKYTTQLLMEKGISEIERSLHNSEVLDFSNQNDIFPPAEEIFGSI</sequence>
<keyword evidence="2" id="KW-1185">Reference proteome</keyword>
<comment type="caution">
    <text evidence="1">The sequence shown here is derived from an EMBL/GenBank/DDBJ whole genome shotgun (WGS) entry which is preliminary data.</text>
</comment>
<dbReference type="Proteomes" id="UP001500367">
    <property type="component" value="Unassembled WGS sequence"/>
</dbReference>
<protein>
    <recommendedName>
        <fullName evidence="3">DUF1508 domain-containing protein</fullName>
    </recommendedName>
</protein>
<dbReference type="RefSeq" id="WP_298305737.1">
    <property type="nucleotide sequence ID" value="NZ_BAABCT010000002.1"/>
</dbReference>
<accession>A0ABP7VEQ0</accession>
<proteinExistence type="predicted"/>
<evidence type="ECO:0008006" key="3">
    <source>
        <dbReference type="Google" id="ProtNLM"/>
    </source>
</evidence>
<name>A0ABP7VEQ0_9FLAO</name>
<dbReference type="InterPro" id="IPR036913">
    <property type="entry name" value="YegP-like_sf"/>
</dbReference>